<organism evidence="4 5">
    <name type="scientific">Dacryopinax primogenitus (strain DJM 731)</name>
    <name type="common">Brown rot fungus</name>
    <dbReference type="NCBI Taxonomy" id="1858805"/>
    <lineage>
        <taxon>Eukaryota</taxon>
        <taxon>Fungi</taxon>
        <taxon>Dikarya</taxon>
        <taxon>Basidiomycota</taxon>
        <taxon>Agaricomycotina</taxon>
        <taxon>Dacrymycetes</taxon>
        <taxon>Dacrymycetales</taxon>
        <taxon>Dacrymycetaceae</taxon>
        <taxon>Dacryopinax</taxon>
    </lineage>
</organism>
<evidence type="ECO:0000259" key="3">
    <source>
        <dbReference type="PROSITE" id="PS50181"/>
    </source>
</evidence>
<gene>
    <name evidence="4" type="ORF">DACRYDRAFT_102771</name>
</gene>
<dbReference type="AlphaFoldDB" id="M5FP11"/>
<feature type="domain" description="F-box" evidence="3">
    <location>
        <begin position="48"/>
        <end position="97"/>
    </location>
</feature>
<feature type="region of interest" description="Disordered" evidence="2">
    <location>
        <begin position="1"/>
        <end position="40"/>
    </location>
</feature>
<dbReference type="OrthoDB" id="2322499at2759"/>
<evidence type="ECO:0000313" key="4">
    <source>
        <dbReference type="EMBL" id="EJT96698.1"/>
    </source>
</evidence>
<dbReference type="EMBL" id="JH795881">
    <property type="protein sequence ID" value="EJT96698.1"/>
    <property type="molecule type" value="Genomic_DNA"/>
</dbReference>
<sequence>MARVPLRSNGRDGTAPSKKRKVTARKEDKSASRNRRRTSQEDSKAGALAFLFEAPTEIVVDILSLLKPLDLLHLSVVNKELRVFLTSPSAKIIWLSARRNVGLPDELPPDFMETAYARFLFVPTCELCDGPAKGMNEMVYLRVRLCRTCRDAKNHTSRSCNAQEAYDKVGTFGGSLALLPGLDVHTRPDSGRLPSKRDRYVSFHIDALGKKLRSLRRTASKRQFMTERETLIQRVRETREPLLEWIKQTRQETRDERDELMERRVDAICTHLLELGHSERDVCAIEFVAHPVIRKAELFNDQVWNANRAKFERILQETKAEREQEERQVQNESVLREIFTELWEALPTDEERWTFLPVHDFLSLPSVLNISRNTVDIDNVRGAFQSHREIILEEVARFHEEMRTQLVHLLWTEAIHQGISETEIRAATDEDRVRLLRKAVNGFVVAPMFGDERILNYHTMFKDGFFVNDGDDPHGDFHHPHIIWPWSQLLRCIQGIPFVMSLIIEDAGLDEETATFDELDAANPEWREQLLDVEMGFL</sequence>
<protein>
    <recommendedName>
        <fullName evidence="3">F-box domain-containing protein</fullName>
    </recommendedName>
</protein>
<dbReference type="InterPro" id="IPR001810">
    <property type="entry name" value="F-box_dom"/>
</dbReference>
<dbReference type="SUPFAM" id="SSF81383">
    <property type="entry name" value="F-box domain"/>
    <property type="match status" value="1"/>
</dbReference>
<dbReference type="Proteomes" id="UP000030653">
    <property type="component" value="Unassembled WGS sequence"/>
</dbReference>
<dbReference type="PROSITE" id="PS50181">
    <property type="entry name" value="FBOX"/>
    <property type="match status" value="1"/>
</dbReference>
<dbReference type="STRING" id="1858805.M5FP11"/>
<dbReference type="InterPro" id="IPR036047">
    <property type="entry name" value="F-box-like_dom_sf"/>
</dbReference>
<accession>M5FP11</accession>
<evidence type="ECO:0000256" key="2">
    <source>
        <dbReference type="SAM" id="MobiDB-lite"/>
    </source>
</evidence>
<keyword evidence="1" id="KW-0175">Coiled coil</keyword>
<evidence type="ECO:0000313" key="5">
    <source>
        <dbReference type="Proteomes" id="UP000030653"/>
    </source>
</evidence>
<dbReference type="HOGENOM" id="CLU_506241_0_0_1"/>
<keyword evidence="5" id="KW-1185">Reference proteome</keyword>
<evidence type="ECO:0000256" key="1">
    <source>
        <dbReference type="SAM" id="Coils"/>
    </source>
</evidence>
<reference evidence="4 5" key="1">
    <citation type="journal article" date="2012" name="Science">
        <title>The Paleozoic origin of enzymatic lignin decomposition reconstructed from 31 fungal genomes.</title>
        <authorList>
            <person name="Floudas D."/>
            <person name="Binder M."/>
            <person name="Riley R."/>
            <person name="Barry K."/>
            <person name="Blanchette R.A."/>
            <person name="Henrissat B."/>
            <person name="Martinez A.T."/>
            <person name="Otillar R."/>
            <person name="Spatafora J.W."/>
            <person name="Yadav J.S."/>
            <person name="Aerts A."/>
            <person name="Benoit I."/>
            <person name="Boyd A."/>
            <person name="Carlson A."/>
            <person name="Copeland A."/>
            <person name="Coutinho P.M."/>
            <person name="de Vries R.P."/>
            <person name="Ferreira P."/>
            <person name="Findley K."/>
            <person name="Foster B."/>
            <person name="Gaskell J."/>
            <person name="Glotzer D."/>
            <person name="Gorecki P."/>
            <person name="Heitman J."/>
            <person name="Hesse C."/>
            <person name="Hori C."/>
            <person name="Igarashi K."/>
            <person name="Jurgens J.A."/>
            <person name="Kallen N."/>
            <person name="Kersten P."/>
            <person name="Kohler A."/>
            <person name="Kuees U."/>
            <person name="Kumar T.K.A."/>
            <person name="Kuo A."/>
            <person name="LaButti K."/>
            <person name="Larrondo L.F."/>
            <person name="Lindquist E."/>
            <person name="Ling A."/>
            <person name="Lombard V."/>
            <person name="Lucas S."/>
            <person name="Lundell T."/>
            <person name="Martin R."/>
            <person name="McLaughlin D.J."/>
            <person name="Morgenstern I."/>
            <person name="Morin E."/>
            <person name="Murat C."/>
            <person name="Nagy L.G."/>
            <person name="Nolan M."/>
            <person name="Ohm R.A."/>
            <person name="Patyshakuliyeva A."/>
            <person name="Rokas A."/>
            <person name="Ruiz-Duenas F.J."/>
            <person name="Sabat G."/>
            <person name="Salamov A."/>
            <person name="Samejima M."/>
            <person name="Schmutz J."/>
            <person name="Slot J.C."/>
            <person name="St John F."/>
            <person name="Stenlid J."/>
            <person name="Sun H."/>
            <person name="Sun S."/>
            <person name="Syed K."/>
            <person name="Tsang A."/>
            <person name="Wiebenga A."/>
            <person name="Young D."/>
            <person name="Pisabarro A."/>
            <person name="Eastwood D.C."/>
            <person name="Martin F."/>
            <person name="Cullen D."/>
            <person name="Grigoriev I.V."/>
            <person name="Hibbett D.S."/>
        </authorList>
    </citation>
    <scope>NUCLEOTIDE SEQUENCE [LARGE SCALE GENOMIC DNA]</scope>
    <source>
        <strain evidence="4 5">DJM-731 SS1</strain>
    </source>
</reference>
<dbReference type="GeneID" id="63682728"/>
<feature type="coiled-coil region" evidence="1">
    <location>
        <begin position="308"/>
        <end position="335"/>
    </location>
</feature>
<proteinExistence type="predicted"/>
<name>M5FP11_DACPD</name>
<dbReference type="RefSeq" id="XP_040623596.1">
    <property type="nucleotide sequence ID" value="XM_040767666.1"/>
</dbReference>